<dbReference type="EMBL" id="GBXM01097908">
    <property type="protein sequence ID" value="JAH10669.1"/>
    <property type="molecule type" value="Transcribed_RNA"/>
</dbReference>
<protein>
    <submittedName>
        <fullName evidence="1">Uncharacterized protein</fullName>
    </submittedName>
</protein>
<reference evidence="1" key="2">
    <citation type="journal article" date="2015" name="Fish Shellfish Immunol.">
        <title>Early steps in the European eel (Anguilla anguilla)-Vibrio vulnificus interaction in the gills: Role of the RtxA13 toxin.</title>
        <authorList>
            <person name="Callol A."/>
            <person name="Pajuelo D."/>
            <person name="Ebbesson L."/>
            <person name="Teles M."/>
            <person name="MacKenzie S."/>
            <person name="Amaro C."/>
        </authorList>
    </citation>
    <scope>NUCLEOTIDE SEQUENCE</scope>
</reference>
<reference evidence="1" key="1">
    <citation type="submission" date="2014-11" db="EMBL/GenBank/DDBJ databases">
        <authorList>
            <person name="Amaro Gonzalez C."/>
        </authorList>
    </citation>
    <scope>NUCLEOTIDE SEQUENCE</scope>
</reference>
<accession>A0A0E9Q1M8</accession>
<evidence type="ECO:0000313" key="1">
    <source>
        <dbReference type="EMBL" id="JAH10669.1"/>
    </source>
</evidence>
<sequence length="41" mass="4812">MTVRFLYCAQRTTLLKKHLTENELPGRGNFKNMQLASLQMQ</sequence>
<proteinExistence type="predicted"/>
<dbReference type="AlphaFoldDB" id="A0A0E9Q1M8"/>
<name>A0A0E9Q1M8_ANGAN</name>
<organism evidence="1">
    <name type="scientific">Anguilla anguilla</name>
    <name type="common">European freshwater eel</name>
    <name type="synonym">Muraena anguilla</name>
    <dbReference type="NCBI Taxonomy" id="7936"/>
    <lineage>
        <taxon>Eukaryota</taxon>
        <taxon>Metazoa</taxon>
        <taxon>Chordata</taxon>
        <taxon>Craniata</taxon>
        <taxon>Vertebrata</taxon>
        <taxon>Euteleostomi</taxon>
        <taxon>Actinopterygii</taxon>
        <taxon>Neopterygii</taxon>
        <taxon>Teleostei</taxon>
        <taxon>Anguilliformes</taxon>
        <taxon>Anguillidae</taxon>
        <taxon>Anguilla</taxon>
    </lineage>
</organism>